<keyword evidence="2" id="KW-1185">Reference proteome</keyword>
<dbReference type="Proteomes" id="UP000265515">
    <property type="component" value="Unassembled WGS sequence"/>
</dbReference>
<dbReference type="Gramene" id="GBG42204">
    <property type="protein sequence ID" value="GBG42204"/>
    <property type="gene ID" value="CBR_g88108"/>
</dbReference>
<dbReference type="AlphaFoldDB" id="A0A388JJW5"/>
<comment type="caution">
    <text evidence="1">The sequence shown here is derived from an EMBL/GenBank/DDBJ whole genome shotgun (WGS) entry which is preliminary data.</text>
</comment>
<sequence length="112" mass="11585">GSVKLHAAAVARRIEIVTPLRPALTANAYYGYFPRPCVFNIVTADGSLEVPRTGAAITHAGGRSVATTRTAERVQSVAMGRAVQGSAASTRIARTTGGLVLAEGDSAFSTNR</sequence>
<accession>A0A388JJW5</accession>
<gene>
    <name evidence="1" type="ORF">CBR_g88108</name>
</gene>
<organism evidence="1 2">
    <name type="scientific">Chara braunii</name>
    <name type="common">Braun's stonewort</name>
    <dbReference type="NCBI Taxonomy" id="69332"/>
    <lineage>
        <taxon>Eukaryota</taxon>
        <taxon>Viridiplantae</taxon>
        <taxon>Streptophyta</taxon>
        <taxon>Charophyceae</taxon>
        <taxon>Charales</taxon>
        <taxon>Characeae</taxon>
        <taxon>Chara</taxon>
    </lineage>
</organism>
<dbReference type="EMBL" id="BFEA01009025">
    <property type="protein sequence ID" value="GBG42204.1"/>
    <property type="molecule type" value="Genomic_DNA"/>
</dbReference>
<name>A0A388JJW5_CHABU</name>
<reference evidence="1 2" key="1">
    <citation type="journal article" date="2018" name="Cell">
        <title>The Chara Genome: Secondary Complexity and Implications for Plant Terrestrialization.</title>
        <authorList>
            <person name="Nishiyama T."/>
            <person name="Sakayama H."/>
            <person name="Vries J.D."/>
            <person name="Buschmann H."/>
            <person name="Saint-Marcoux D."/>
            <person name="Ullrich K.K."/>
            <person name="Haas F.B."/>
            <person name="Vanderstraeten L."/>
            <person name="Becker D."/>
            <person name="Lang D."/>
            <person name="Vosolsobe S."/>
            <person name="Rombauts S."/>
            <person name="Wilhelmsson P.K.I."/>
            <person name="Janitza P."/>
            <person name="Kern R."/>
            <person name="Heyl A."/>
            <person name="Rumpler F."/>
            <person name="Villalobos L.I.A.C."/>
            <person name="Clay J.M."/>
            <person name="Skokan R."/>
            <person name="Toyoda A."/>
            <person name="Suzuki Y."/>
            <person name="Kagoshima H."/>
            <person name="Schijlen E."/>
            <person name="Tajeshwar N."/>
            <person name="Catarino B."/>
            <person name="Hetherington A.J."/>
            <person name="Saltykova A."/>
            <person name="Bonnot C."/>
            <person name="Breuninger H."/>
            <person name="Symeonidi A."/>
            <person name="Radhakrishnan G.V."/>
            <person name="Van Nieuwerburgh F."/>
            <person name="Deforce D."/>
            <person name="Chang C."/>
            <person name="Karol K.G."/>
            <person name="Hedrich R."/>
            <person name="Ulvskov P."/>
            <person name="Glockner G."/>
            <person name="Delwiche C.F."/>
            <person name="Petrasek J."/>
            <person name="Van de Peer Y."/>
            <person name="Friml J."/>
            <person name="Beilby M."/>
            <person name="Dolan L."/>
            <person name="Kohara Y."/>
            <person name="Sugano S."/>
            <person name="Fujiyama A."/>
            <person name="Delaux P.-M."/>
            <person name="Quint M."/>
            <person name="TheiBen G."/>
            <person name="Hagemann M."/>
            <person name="Harholt J."/>
            <person name="Dunand C."/>
            <person name="Zachgo S."/>
            <person name="Langdale J."/>
            <person name="Maumus F."/>
            <person name="Straeten D.V.D."/>
            <person name="Gould S.B."/>
            <person name="Rensing S.A."/>
        </authorList>
    </citation>
    <scope>NUCLEOTIDE SEQUENCE [LARGE SCALE GENOMIC DNA]</scope>
    <source>
        <strain evidence="1 2">S276</strain>
    </source>
</reference>
<evidence type="ECO:0000313" key="2">
    <source>
        <dbReference type="Proteomes" id="UP000265515"/>
    </source>
</evidence>
<feature type="non-terminal residue" evidence="1">
    <location>
        <position position="1"/>
    </location>
</feature>
<evidence type="ECO:0000313" key="1">
    <source>
        <dbReference type="EMBL" id="GBG42204.1"/>
    </source>
</evidence>
<protein>
    <submittedName>
        <fullName evidence="1">Uncharacterized protein</fullName>
    </submittedName>
</protein>
<proteinExistence type="predicted"/>